<dbReference type="EMBL" id="LXQA010797332">
    <property type="protein sequence ID" value="MCI71493.1"/>
    <property type="molecule type" value="Genomic_DNA"/>
</dbReference>
<evidence type="ECO:0000313" key="2">
    <source>
        <dbReference type="Proteomes" id="UP000265520"/>
    </source>
</evidence>
<feature type="non-terminal residue" evidence="1">
    <location>
        <position position="1"/>
    </location>
</feature>
<sequence>GEVAKALDIIRETGPRLDIVFNIRKTEVFWPTCDGNKLCDGFFPLDFGRPGVGVTLLGDGC</sequence>
<dbReference type="AlphaFoldDB" id="A0A392UDA0"/>
<dbReference type="Proteomes" id="UP000265520">
    <property type="component" value="Unassembled WGS sequence"/>
</dbReference>
<keyword evidence="2" id="KW-1185">Reference proteome</keyword>
<accession>A0A392UDA0</accession>
<reference evidence="1 2" key="1">
    <citation type="journal article" date="2018" name="Front. Plant Sci.">
        <title>Red Clover (Trifolium pratense) and Zigzag Clover (T. medium) - A Picture of Genomic Similarities and Differences.</title>
        <authorList>
            <person name="Dluhosova J."/>
            <person name="Istvanek J."/>
            <person name="Nedelnik J."/>
            <person name="Repkova J."/>
        </authorList>
    </citation>
    <scope>NUCLEOTIDE SEQUENCE [LARGE SCALE GENOMIC DNA]</scope>
    <source>
        <strain evidence="2">cv. 10/8</strain>
        <tissue evidence="1">Leaf</tissue>
    </source>
</reference>
<proteinExistence type="predicted"/>
<name>A0A392UDA0_9FABA</name>
<organism evidence="1 2">
    <name type="scientific">Trifolium medium</name>
    <dbReference type="NCBI Taxonomy" id="97028"/>
    <lineage>
        <taxon>Eukaryota</taxon>
        <taxon>Viridiplantae</taxon>
        <taxon>Streptophyta</taxon>
        <taxon>Embryophyta</taxon>
        <taxon>Tracheophyta</taxon>
        <taxon>Spermatophyta</taxon>
        <taxon>Magnoliopsida</taxon>
        <taxon>eudicotyledons</taxon>
        <taxon>Gunneridae</taxon>
        <taxon>Pentapetalae</taxon>
        <taxon>rosids</taxon>
        <taxon>fabids</taxon>
        <taxon>Fabales</taxon>
        <taxon>Fabaceae</taxon>
        <taxon>Papilionoideae</taxon>
        <taxon>50 kb inversion clade</taxon>
        <taxon>NPAAA clade</taxon>
        <taxon>Hologalegina</taxon>
        <taxon>IRL clade</taxon>
        <taxon>Trifolieae</taxon>
        <taxon>Trifolium</taxon>
    </lineage>
</organism>
<protein>
    <submittedName>
        <fullName evidence="1">Uncharacterized protein</fullName>
    </submittedName>
</protein>
<comment type="caution">
    <text evidence="1">The sequence shown here is derived from an EMBL/GenBank/DDBJ whole genome shotgun (WGS) entry which is preliminary data.</text>
</comment>
<evidence type="ECO:0000313" key="1">
    <source>
        <dbReference type="EMBL" id="MCI71493.1"/>
    </source>
</evidence>